<evidence type="ECO:0000256" key="1">
    <source>
        <dbReference type="ARBA" id="ARBA00005179"/>
    </source>
</evidence>
<protein>
    <recommendedName>
        <fullName evidence="7">Methyltransferase domain-containing protein</fullName>
    </recommendedName>
</protein>
<dbReference type="InterPro" id="IPR051654">
    <property type="entry name" value="Meroterpenoid_MTases"/>
</dbReference>
<dbReference type="Gene3D" id="3.40.50.150">
    <property type="entry name" value="Vaccinia Virus protein VP39"/>
    <property type="match status" value="1"/>
</dbReference>
<evidence type="ECO:0008006" key="7">
    <source>
        <dbReference type="Google" id="ProtNLM"/>
    </source>
</evidence>
<keyword evidence="6" id="KW-1185">Reference proteome</keyword>
<evidence type="ECO:0000256" key="2">
    <source>
        <dbReference type="ARBA" id="ARBA00022679"/>
    </source>
</evidence>
<dbReference type="AlphaFoldDB" id="A0A067M1G5"/>
<evidence type="ECO:0000256" key="4">
    <source>
        <dbReference type="ARBA" id="ARBA00038314"/>
    </source>
</evidence>
<dbReference type="PANTHER" id="PTHR35897:SF1">
    <property type="entry name" value="METHYLTRANSFERASE AUSD"/>
    <property type="match status" value="1"/>
</dbReference>
<name>A0A067M1G5_BOTB1</name>
<dbReference type="HOGENOM" id="CLU_051542_1_0_1"/>
<dbReference type="EMBL" id="KL198079">
    <property type="protein sequence ID" value="KDQ09379.1"/>
    <property type="molecule type" value="Genomic_DNA"/>
</dbReference>
<comment type="similarity">
    <text evidence="4">Belongs to the class I-like SAM-binding methyltransferase superfamily.</text>
</comment>
<evidence type="ECO:0000256" key="3">
    <source>
        <dbReference type="ARBA" id="ARBA00022691"/>
    </source>
</evidence>
<keyword evidence="2" id="KW-0808">Transferase</keyword>
<evidence type="ECO:0000313" key="5">
    <source>
        <dbReference type="EMBL" id="KDQ09379.1"/>
    </source>
</evidence>
<organism evidence="5 6">
    <name type="scientific">Botryobasidium botryosum (strain FD-172 SS1)</name>
    <dbReference type="NCBI Taxonomy" id="930990"/>
    <lineage>
        <taxon>Eukaryota</taxon>
        <taxon>Fungi</taxon>
        <taxon>Dikarya</taxon>
        <taxon>Basidiomycota</taxon>
        <taxon>Agaricomycotina</taxon>
        <taxon>Agaricomycetes</taxon>
        <taxon>Cantharellales</taxon>
        <taxon>Botryobasidiaceae</taxon>
        <taxon>Botryobasidium</taxon>
    </lineage>
</organism>
<sequence length="300" mass="33455">MSVVAFSSEVKSFGVGASLDPSLYEIKDEDKDFLRAAISPDDEELRRRIFEIQEKAYEVYKYGCIRHFFFIALRMKRLPIYQEILERGKKGDAILLDIGCMMGADVRNLAYEGYPATRIVGSDLFETYLTLGHELFRDKDTCKIKFVAANALDLPATLAPLSSSPRITDLENASITKLDDLANSVTFIYLGSVFHLFEEEEQKGLAMILLRLWTRERGAIIFGSHQGLAVEGSLAEASGSPEWKAHGHTPASWKKMWREASEAFAGEGAGDSIDVTAALEDHSLSQGTGMQTLVWSVRWV</sequence>
<comment type="pathway">
    <text evidence="1">Secondary metabolite biosynthesis.</text>
</comment>
<dbReference type="GO" id="GO:0016740">
    <property type="term" value="F:transferase activity"/>
    <property type="evidence" value="ECO:0007669"/>
    <property type="project" value="UniProtKB-KW"/>
</dbReference>
<dbReference type="Proteomes" id="UP000027195">
    <property type="component" value="Unassembled WGS sequence"/>
</dbReference>
<keyword evidence="3" id="KW-0949">S-adenosyl-L-methionine</keyword>
<dbReference type="InterPro" id="IPR029063">
    <property type="entry name" value="SAM-dependent_MTases_sf"/>
</dbReference>
<dbReference type="InParanoid" id="A0A067M1G5"/>
<reference evidence="6" key="1">
    <citation type="journal article" date="2014" name="Proc. Natl. Acad. Sci. U.S.A.">
        <title>Extensive sampling of basidiomycete genomes demonstrates inadequacy of the white-rot/brown-rot paradigm for wood decay fungi.</title>
        <authorList>
            <person name="Riley R."/>
            <person name="Salamov A.A."/>
            <person name="Brown D.W."/>
            <person name="Nagy L.G."/>
            <person name="Floudas D."/>
            <person name="Held B.W."/>
            <person name="Levasseur A."/>
            <person name="Lombard V."/>
            <person name="Morin E."/>
            <person name="Otillar R."/>
            <person name="Lindquist E.A."/>
            <person name="Sun H."/>
            <person name="LaButti K.M."/>
            <person name="Schmutz J."/>
            <person name="Jabbour D."/>
            <person name="Luo H."/>
            <person name="Baker S.E."/>
            <person name="Pisabarro A.G."/>
            <person name="Walton J.D."/>
            <person name="Blanchette R.A."/>
            <person name="Henrissat B."/>
            <person name="Martin F."/>
            <person name="Cullen D."/>
            <person name="Hibbett D.S."/>
            <person name="Grigoriev I.V."/>
        </authorList>
    </citation>
    <scope>NUCLEOTIDE SEQUENCE [LARGE SCALE GENOMIC DNA]</scope>
    <source>
        <strain evidence="6">FD-172 SS1</strain>
    </source>
</reference>
<dbReference type="PANTHER" id="PTHR35897">
    <property type="entry name" value="METHYLTRANSFERASE AUSD"/>
    <property type="match status" value="1"/>
</dbReference>
<proteinExistence type="inferred from homology"/>
<dbReference type="STRING" id="930990.A0A067M1G5"/>
<gene>
    <name evidence="5" type="ORF">BOTBODRAFT_164867</name>
</gene>
<evidence type="ECO:0000313" key="6">
    <source>
        <dbReference type="Proteomes" id="UP000027195"/>
    </source>
</evidence>
<accession>A0A067M1G5</accession>
<dbReference type="SUPFAM" id="SSF53335">
    <property type="entry name" value="S-adenosyl-L-methionine-dependent methyltransferases"/>
    <property type="match status" value="1"/>
</dbReference>
<dbReference type="OrthoDB" id="2094832at2759"/>